<name>A0A5C5UU23_9CORY</name>
<gene>
    <name evidence="1" type="ORF">FRX94_00355</name>
</gene>
<proteinExistence type="predicted"/>
<dbReference type="RefSeq" id="WP_146323126.1">
    <property type="nucleotide sequence ID" value="NZ_BAABLR010000076.1"/>
</dbReference>
<evidence type="ECO:0000313" key="1">
    <source>
        <dbReference type="EMBL" id="TWT29010.1"/>
    </source>
</evidence>
<accession>A0A5C5UU23</accession>
<dbReference type="Proteomes" id="UP000320791">
    <property type="component" value="Unassembled WGS sequence"/>
</dbReference>
<protein>
    <recommendedName>
        <fullName evidence="3">DUF2262 domain-containing protein</fullName>
    </recommendedName>
</protein>
<dbReference type="AlphaFoldDB" id="A0A5C5UU23"/>
<sequence length="149" mass="17084">MNIRKDELVELPGLGEFRRSEFFSPEGDRISRPEYTGEVATALGKCYIVIRDWERYLDTESVSALIPRVQLVCQQLEALKLRAAETIVEIFAGEENAEVVPEEFDASLEFDSETIVLHMVDLMGRFEDGYWPAVHFNPHFEVINVTLEC</sequence>
<reference evidence="1 2" key="1">
    <citation type="submission" date="2019-08" db="EMBL/GenBank/DDBJ databases">
        <authorList>
            <person name="Lei W."/>
        </authorList>
    </citation>
    <scope>NUCLEOTIDE SEQUENCE [LARGE SCALE GENOMIC DNA]</scope>
    <source>
        <strain evidence="1 2">CCUG 58627</strain>
    </source>
</reference>
<evidence type="ECO:0000313" key="2">
    <source>
        <dbReference type="Proteomes" id="UP000320791"/>
    </source>
</evidence>
<organism evidence="1 2">
    <name type="scientific">Corynebacterium canis</name>
    <dbReference type="NCBI Taxonomy" id="679663"/>
    <lineage>
        <taxon>Bacteria</taxon>
        <taxon>Bacillati</taxon>
        <taxon>Actinomycetota</taxon>
        <taxon>Actinomycetes</taxon>
        <taxon>Mycobacteriales</taxon>
        <taxon>Corynebacteriaceae</taxon>
        <taxon>Corynebacterium</taxon>
    </lineage>
</organism>
<evidence type="ECO:0008006" key="3">
    <source>
        <dbReference type="Google" id="ProtNLM"/>
    </source>
</evidence>
<keyword evidence="2" id="KW-1185">Reference proteome</keyword>
<dbReference type="OrthoDB" id="8657320at2"/>
<comment type="caution">
    <text evidence="1">The sequence shown here is derived from an EMBL/GenBank/DDBJ whole genome shotgun (WGS) entry which is preliminary data.</text>
</comment>
<dbReference type="EMBL" id="VOHM01000001">
    <property type="protein sequence ID" value="TWT29010.1"/>
    <property type="molecule type" value="Genomic_DNA"/>
</dbReference>